<evidence type="ECO:0000256" key="6">
    <source>
        <dbReference type="ARBA" id="ARBA00022530"/>
    </source>
</evidence>
<comment type="function">
    <text evidence="14">Component of the zona pellucida, an extracellular matrix surrounding oocytes which mediates sperm binding, induction of the acrosome reaction and prevents post-fertilization polyspermy. The zona pellucida is composed of 3 to 4 glycoproteins, ZP1, ZP2, ZP3, and ZP4. ZP3 is essential for sperm binding and zona matrix formation.</text>
</comment>
<dbReference type="Proteomes" id="UP000472271">
    <property type="component" value="Chromosome 6"/>
</dbReference>
<feature type="compositionally biased region" description="Polar residues" evidence="15">
    <location>
        <begin position="396"/>
        <end position="409"/>
    </location>
</feature>
<evidence type="ECO:0000256" key="5">
    <source>
        <dbReference type="ARBA" id="ARBA00022525"/>
    </source>
</evidence>
<keyword evidence="8" id="KW-0812">Transmembrane</keyword>
<keyword evidence="5 14" id="KW-0964">Secreted</keyword>
<dbReference type="InterPro" id="IPR055356">
    <property type="entry name" value="ZP-N"/>
</dbReference>
<keyword evidence="4 14" id="KW-1003">Cell membrane</keyword>
<evidence type="ECO:0000256" key="1">
    <source>
        <dbReference type="ARBA" id="ARBA00004498"/>
    </source>
</evidence>
<evidence type="ECO:0000256" key="13">
    <source>
        <dbReference type="ARBA" id="ARBA00023180"/>
    </source>
</evidence>
<feature type="domain" description="ZP" evidence="16">
    <location>
        <begin position="117"/>
        <end position="373"/>
    </location>
</feature>
<dbReference type="SMART" id="SM00241">
    <property type="entry name" value="ZP"/>
    <property type="match status" value="1"/>
</dbReference>
<dbReference type="PANTHER" id="PTHR11576:SF2">
    <property type="entry name" value="ZONA PELLUCIDA SPERM-BINDING PROTEIN 3"/>
    <property type="match status" value="1"/>
</dbReference>
<dbReference type="FunFam" id="2.60.40.3210:FF:000001">
    <property type="entry name" value="Zona pellucida sperm-binding protein 3"/>
    <property type="match status" value="1"/>
</dbReference>
<dbReference type="InParanoid" id="A0A673AJ99"/>
<dbReference type="InterPro" id="IPR001507">
    <property type="entry name" value="ZP_dom"/>
</dbReference>
<dbReference type="GO" id="GO:0035803">
    <property type="term" value="P:egg coat formation"/>
    <property type="evidence" value="ECO:0007669"/>
    <property type="project" value="UniProtKB-UniRule"/>
</dbReference>
<feature type="region of interest" description="Disordered" evidence="15">
    <location>
        <begin position="396"/>
        <end position="415"/>
    </location>
</feature>
<dbReference type="PANTHER" id="PTHR11576">
    <property type="entry name" value="ZONA PELLUCIDA SPERM-BINDING PROTEIN 3"/>
    <property type="match status" value="1"/>
</dbReference>
<comment type="subcellular location">
    <subcellularLocation>
        <location evidence="1">Secreted</location>
        <location evidence="1">Extracellular space</location>
        <location evidence="1">Extracellular matrix</location>
    </subcellularLocation>
    <subcellularLocation>
        <location evidence="14">Zona pellucida</location>
    </subcellularLocation>
    <subcellularLocation>
        <location evidence="14">Cell membrane</location>
        <topology evidence="14">Single-pass type I membrane protein</topology>
    </subcellularLocation>
</comment>
<dbReference type="Pfam" id="PF23344">
    <property type="entry name" value="ZP-N"/>
    <property type="match status" value="1"/>
</dbReference>
<keyword evidence="9 14" id="KW-0732">Signal</keyword>
<comment type="PTM">
    <text evidence="14">Proteolytically cleaved before the transmembrane segment to yield the secreted ectodomain incorporated in the zona pellucida.</text>
</comment>
<reference evidence="17" key="1">
    <citation type="submission" date="2019-06" db="EMBL/GenBank/DDBJ databases">
        <authorList>
            <consortium name="Wellcome Sanger Institute Data Sharing"/>
        </authorList>
    </citation>
    <scope>NUCLEOTIDE SEQUENCE [LARGE SCALE GENOMIC DNA]</scope>
</reference>
<protein>
    <recommendedName>
        <fullName evidence="3 14">Zona pellucida sperm-binding protein 3</fullName>
    </recommendedName>
</protein>
<reference evidence="17" key="2">
    <citation type="submission" date="2025-08" db="UniProtKB">
        <authorList>
            <consortium name="Ensembl"/>
        </authorList>
    </citation>
    <scope>IDENTIFICATION</scope>
</reference>
<accession>A0A673AJ99</accession>
<dbReference type="InterPro" id="IPR055355">
    <property type="entry name" value="ZP-C"/>
</dbReference>
<proteinExistence type="inferred from homology"/>
<dbReference type="Ensembl" id="ENSSORT00005029191.1">
    <property type="protein sequence ID" value="ENSSORP00005028382.1"/>
    <property type="gene ID" value="ENSSORG00005013487.1"/>
</dbReference>
<evidence type="ECO:0000256" key="9">
    <source>
        <dbReference type="ARBA" id="ARBA00022729"/>
    </source>
</evidence>
<evidence type="ECO:0000313" key="17">
    <source>
        <dbReference type="Ensembl" id="ENSSORP00005028382.1"/>
    </source>
</evidence>
<keyword evidence="12 14" id="KW-1015">Disulfide bond</keyword>
<dbReference type="GO" id="GO:0005886">
    <property type="term" value="C:plasma membrane"/>
    <property type="evidence" value="ECO:0007669"/>
    <property type="project" value="UniProtKB-SubCell"/>
</dbReference>
<keyword evidence="18" id="KW-1185">Reference proteome</keyword>
<dbReference type="GO" id="GO:0007339">
    <property type="term" value="P:binding of sperm to zona pellucida"/>
    <property type="evidence" value="ECO:0007669"/>
    <property type="project" value="UniProtKB-UniRule"/>
</dbReference>
<keyword evidence="7 14" id="KW-0165">Cleavage on pair of basic residues</keyword>
<sequence>MHGVSKTFFYRRIHILIVKENIFFRNSWLINSKYVSATMRMKWTALCLVALLLYGSFCDAQRFQEIIGQSPHDHQQGKQIIERPLQWSFPADPTTRPEILIPNEIRHPASANSVAVNCGENIVQVIVQKDMFGIGQYVDPRHLTLGSCGFVTEDIANDGSSVIVFQSEVHGCDSSLSMTQDSLIYTYDLKYNPEGVVMRINRAAVTVECHYPRIHNVSSLPLIPYWVPFSATKVSEEFLYFTLKLMTDDWQHQRSTDVYYLGTSIKIEASVMQYFHVPLRVFIDRCVISIRPDPTSNPNYAFIENGCLVDGINSASKFMNRDADDKLRFELAALMFQGYENERLYITCYLKATSINHGINSERRACSYSNGWYEASGVNEACNTCDSSGPASSGQSTFVNYNPGSTSGSAGSGQRLWNGRARSPWKFAFIKTQMLNSTLPRL</sequence>
<dbReference type="PRINTS" id="PR00023">
    <property type="entry name" value="ZPELLUCIDA"/>
</dbReference>
<evidence type="ECO:0000256" key="10">
    <source>
        <dbReference type="ARBA" id="ARBA00022989"/>
    </source>
</evidence>
<dbReference type="GO" id="GO:0035805">
    <property type="term" value="C:egg coat"/>
    <property type="evidence" value="ECO:0007669"/>
    <property type="project" value="UniProtKB-SubCell"/>
</dbReference>
<dbReference type="GO" id="GO:0035804">
    <property type="term" value="F:structural constituent of egg coat"/>
    <property type="evidence" value="ECO:0007669"/>
    <property type="project" value="UniProtKB-UniRule"/>
</dbReference>
<evidence type="ECO:0000256" key="2">
    <source>
        <dbReference type="ARBA" id="ARBA00006735"/>
    </source>
</evidence>
<evidence type="ECO:0000256" key="3">
    <source>
        <dbReference type="ARBA" id="ARBA00017980"/>
    </source>
</evidence>
<dbReference type="GO" id="GO:0032190">
    <property type="term" value="F:acrosin binding"/>
    <property type="evidence" value="ECO:0007669"/>
    <property type="project" value="TreeGrafter"/>
</dbReference>
<evidence type="ECO:0000256" key="15">
    <source>
        <dbReference type="SAM" id="MobiDB-lite"/>
    </source>
</evidence>
<dbReference type="AlphaFoldDB" id="A0A673AJ99"/>
<dbReference type="PROSITE" id="PS51034">
    <property type="entry name" value="ZP_2"/>
    <property type="match status" value="1"/>
</dbReference>
<dbReference type="FunFam" id="2.60.40.4100:FF:000002">
    <property type="entry name" value="Zona pellucida sperm-binding protein 3"/>
    <property type="match status" value="1"/>
</dbReference>
<dbReference type="InterPro" id="IPR048290">
    <property type="entry name" value="ZP_chr"/>
</dbReference>
<dbReference type="InterPro" id="IPR042235">
    <property type="entry name" value="ZP-C_dom"/>
</dbReference>
<evidence type="ECO:0000256" key="11">
    <source>
        <dbReference type="ARBA" id="ARBA00023136"/>
    </source>
</evidence>
<evidence type="ECO:0000256" key="12">
    <source>
        <dbReference type="ARBA" id="ARBA00023157"/>
    </source>
</evidence>
<evidence type="ECO:0000313" key="18">
    <source>
        <dbReference type="Proteomes" id="UP000472271"/>
    </source>
</evidence>
<keyword evidence="13" id="KW-0325">Glycoprotein</keyword>
<keyword evidence="10" id="KW-1133">Transmembrane helix</keyword>
<keyword evidence="11" id="KW-0472">Membrane</keyword>
<dbReference type="Pfam" id="PF00100">
    <property type="entry name" value="Zona_pellucida"/>
    <property type="match status" value="1"/>
</dbReference>
<dbReference type="Gene3D" id="2.60.40.4100">
    <property type="entry name" value="Zona pellucida, ZP-C domain"/>
    <property type="match status" value="1"/>
</dbReference>
<evidence type="ECO:0000256" key="7">
    <source>
        <dbReference type="ARBA" id="ARBA00022685"/>
    </source>
</evidence>
<evidence type="ECO:0000256" key="8">
    <source>
        <dbReference type="ARBA" id="ARBA00022692"/>
    </source>
</evidence>
<comment type="similarity">
    <text evidence="2 14">Belongs to the ZP domain family. ZPC subfamily.</text>
</comment>
<keyword evidence="6 14" id="KW-0272">Extracellular matrix</keyword>
<dbReference type="GO" id="GO:2000344">
    <property type="term" value="P:positive regulation of acrosome reaction"/>
    <property type="evidence" value="ECO:0007669"/>
    <property type="project" value="UniProtKB-UniRule"/>
</dbReference>
<comment type="domain">
    <text evidence="14">The ZP domain is involved in the polymerization of the ZP proteins to form the zona pellucida.</text>
</comment>
<name>A0A673AJ99_9TELE</name>
<reference evidence="17" key="3">
    <citation type="submission" date="2025-09" db="UniProtKB">
        <authorList>
            <consortium name="Ensembl"/>
        </authorList>
    </citation>
    <scope>IDENTIFICATION</scope>
</reference>
<evidence type="ECO:0000256" key="4">
    <source>
        <dbReference type="ARBA" id="ARBA00022475"/>
    </source>
</evidence>
<dbReference type="Gene3D" id="2.60.40.3210">
    <property type="entry name" value="Zona pellucida, ZP-N domain"/>
    <property type="match status" value="1"/>
</dbReference>
<organism evidence="17 18">
    <name type="scientific">Sphaeramia orbicularis</name>
    <name type="common">orbiculate cardinalfish</name>
    <dbReference type="NCBI Taxonomy" id="375764"/>
    <lineage>
        <taxon>Eukaryota</taxon>
        <taxon>Metazoa</taxon>
        <taxon>Chordata</taxon>
        <taxon>Craniata</taxon>
        <taxon>Vertebrata</taxon>
        <taxon>Euteleostomi</taxon>
        <taxon>Actinopterygii</taxon>
        <taxon>Neopterygii</taxon>
        <taxon>Teleostei</taxon>
        <taxon>Neoteleostei</taxon>
        <taxon>Acanthomorphata</taxon>
        <taxon>Gobiaria</taxon>
        <taxon>Kurtiformes</taxon>
        <taxon>Apogonoidei</taxon>
        <taxon>Apogonidae</taxon>
        <taxon>Apogoninae</taxon>
        <taxon>Sphaeramia</taxon>
    </lineage>
</organism>
<evidence type="ECO:0000259" key="16">
    <source>
        <dbReference type="PROSITE" id="PS51034"/>
    </source>
</evidence>
<evidence type="ECO:0000256" key="14">
    <source>
        <dbReference type="RuleBase" id="RU367066"/>
    </source>
</evidence>